<dbReference type="InterPro" id="IPR007709">
    <property type="entry name" value="N-FG_amidohydro"/>
</dbReference>
<protein>
    <submittedName>
        <fullName evidence="1">N-formylglutamate amidohydrolase</fullName>
    </submittedName>
</protein>
<evidence type="ECO:0000313" key="2">
    <source>
        <dbReference type="Proteomes" id="UP001228905"/>
    </source>
</evidence>
<dbReference type="Pfam" id="PF05013">
    <property type="entry name" value="FGase"/>
    <property type="match status" value="1"/>
</dbReference>
<name>A0ABU0IX38_9CAUL</name>
<gene>
    <name evidence="1" type="ORF">QO010_004364</name>
</gene>
<comment type="caution">
    <text evidence="1">The sequence shown here is derived from an EMBL/GenBank/DDBJ whole genome shotgun (WGS) entry which is preliminary data.</text>
</comment>
<reference evidence="1 2" key="1">
    <citation type="submission" date="2023-07" db="EMBL/GenBank/DDBJ databases">
        <title>Genomic Encyclopedia of Type Strains, Phase IV (KMG-IV): sequencing the most valuable type-strain genomes for metagenomic binning, comparative biology and taxonomic classification.</title>
        <authorList>
            <person name="Goeker M."/>
        </authorList>
    </citation>
    <scope>NUCLEOTIDE SEQUENCE [LARGE SCALE GENOMIC DNA]</scope>
    <source>
        <strain evidence="1 2">DSM 18695</strain>
    </source>
</reference>
<dbReference type="RefSeq" id="WP_307352684.1">
    <property type="nucleotide sequence ID" value="NZ_JAUSVS010000012.1"/>
</dbReference>
<keyword evidence="2" id="KW-1185">Reference proteome</keyword>
<dbReference type="Gene3D" id="3.40.630.40">
    <property type="entry name" value="Zn-dependent exopeptidases"/>
    <property type="match status" value="1"/>
</dbReference>
<organism evidence="1 2">
    <name type="scientific">Caulobacter ginsengisoli</name>
    <dbReference type="NCBI Taxonomy" id="400775"/>
    <lineage>
        <taxon>Bacteria</taxon>
        <taxon>Pseudomonadati</taxon>
        <taxon>Pseudomonadota</taxon>
        <taxon>Alphaproteobacteria</taxon>
        <taxon>Caulobacterales</taxon>
        <taxon>Caulobacteraceae</taxon>
        <taxon>Caulobacter</taxon>
    </lineage>
</organism>
<evidence type="ECO:0000313" key="1">
    <source>
        <dbReference type="EMBL" id="MDQ0466569.1"/>
    </source>
</evidence>
<dbReference type="Proteomes" id="UP001228905">
    <property type="component" value="Unassembled WGS sequence"/>
</dbReference>
<dbReference type="SUPFAM" id="SSF53187">
    <property type="entry name" value="Zn-dependent exopeptidases"/>
    <property type="match status" value="1"/>
</dbReference>
<sequence>MSNSRAASRGLLAAGDPQAVVVENPGGISPLLLLGDHAGRAIPAALGNLGLAENDLERHIAWDIGVAGLGVALARRLDAVFVRQSYSRLVIDCNRDPGVWDSIAPESDNSPIPGNQDLTEAARAARVEAIFRPYHAAIAAELDRREGQPTLLVSLHSFTPEMAGVPRPWRFGVLHRNDSPLSKSVLAHLRLSFGDDVGDNQPYAMDGIDFTIPHHADPRGLDYLELEVRQDEIADFARQEAIADRLVPILRHALEEILP</sequence>
<dbReference type="PIRSF" id="PIRSF029730">
    <property type="entry name" value="UCP029730"/>
    <property type="match status" value="1"/>
</dbReference>
<dbReference type="EMBL" id="JAUSVS010000012">
    <property type="protein sequence ID" value="MDQ0466569.1"/>
    <property type="molecule type" value="Genomic_DNA"/>
</dbReference>
<accession>A0ABU0IX38</accession>
<dbReference type="InterPro" id="IPR011227">
    <property type="entry name" value="UCP029730"/>
</dbReference>
<proteinExistence type="predicted"/>